<dbReference type="GO" id="GO:0003677">
    <property type="term" value="F:DNA binding"/>
    <property type="evidence" value="ECO:0007669"/>
    <property type="project" value="UniProtKB-KW"/>
</dbReference>
<organism evidence="6 7">
    <name type="scientific">Cohnella silvisoli</name>
    <dbReference type="NCBI Taxonomy" id="2873699"/>
    <lineage>
        <taxon>Bacteria</taxon>
        <taxon>Bacillati</taxon>
        <taxon>Bacillota</taxon>
        <taxon>Bacilli</taxon>
        <taxon>Bacillales</taxon>
        <taxon>Paenibacillaceae</taxon>
        <taxon>Cohnella</taxon>
    </lineage>
</organism>
<dbReference type="EMBL" id="JASKHM010000011">
    <property type="protein sequence ID" value="MEQ4484609.1"/>
    <property type="molecule type" value="Genomic_DNA"/>
</dbReference>
<dbReference type="SMART" id="SM00354">
    <property type="entry name" value="HTH_LACI"/>
    <property type="match status" value="1"/>
</dbReference>
<dbReference type="Gene3D" id="3.40.50.2300">
    <property type="match status" value="2"/>
</dbReference>
<evidence type="ECO:0000256" key="1">
    <source>
        <dbReference type="ARBA" id="ARBA00023015"/>
    </source>
</evidence>
<proteinExistence type="predicted"/>
<dbReference type="Pfam" id="PF13377">
    <property type="entry name" value="Peripla_BP_3"/>
    <property type="match status" value="1"/>
</dbReference>
<keyword evidence="3" id="KW-0804">Transcription</keyword>
<dbReference type="InterPro" id="IPR010982">
    <property type="entry name" value="Lambda_DNA-bd_dom_sf"/>
</dbReference>
<feature type="region of interest" description="Disordered" evidence="4">
    <location>
        <begin position="313"/>
        <end position="334"/>
    </location>
</feature>
<evidence type="ECO:0000256" key="4">
    <source>
        <dbReference type="SAM" id="MobiDB-lite"/>
    </source>
</evidence>
<evidence type="ECO:0000256" key="2">
    <source>
        <dbReference type="ARBA" id="ARBA00023125"/>
    </source>
</evidence>
<keyword evidence="2 6" id="KW-0238">DNA-binding</keyword>
<dbReference type="PANTHER" id="PTHR30146">
    <property type="entry name" value="LACI-RELATED TRANSCRIPTIONAL REPRESSOR"/>
    <property type="match status" value="1"/>
</dbReference>
<evidence type="ECO:0000313" key="6">
    <source>
        <dbReference type="EMBL" id="MEQ4484609.1"/>
    </source>
</evidence>
<name>A0ABV1KWX0_9BACL</name>
<dbReference type="Proteomes" id="UP001493487">
    <property type="component" value="Unassembled WGS sequence"/>
</dbReference>
<dbReference type="Gene3D" id="1.10.260.40">
    <property type="entry name" value="lambda repressor-like DNA-binding domains"/>
    <property type="match status" value="1"/>
</dbReference>
<evidence type="ECO:0000259" key="5">
    <source>
        <dbReference type="PROSITE" id="PS50932"/>
    </source>
</evidence>
<protein>
    <submittedName>
        <fullName evidence="6">LacI family DNA-binding transcriptional regulator</fullName>
    </submittedName>
</protein>
<accession>A0ABV1KWX0</accession>
<dbReference type="CDD" id="cd06267">
    <property type="entry name" value="PBP1_LacI_sugar_binding-like"/>
    <property type="match status" value="1"/>
</dbReference>
<dbReference type="RefSeq" id="WP_232186796.1">
    <property type="nucleotide sequence ID" value="NZ_JAIOAP010000010.1"/>
</dbReference>
<keyword evidence="7" id="KW-1185">Reference proteome</keyword>
<dbReference type="PROSITE" id="PS50932">
    <property type="entry name" value="HTH_LACI_2"/>
    <property type="match status" value="1"/>
</dbReference>
<sequence>MVTKKEIAEHLGISRTAVSLVLNNTPSSTISSETRNKILQAAKDLGYRDVEVSPKLCFVLYDRDANDPRYMVHLQTIEAAASRFNYGLIFMNITHAPESLSKLQRSLDNQEIEGFIISGDVDEKLLNMFRHSNTPYIFYGLPLCNQEKGLNFIAFDDRKLALDATQYLMSLGHTRIALFMGSLDYDIHQLALEGYIQAHETNGIPLDKSLIQISNDENGYELCKRAEKLRLDYTAAFCANTVIQFGVLQYLQSTGVSVPNDVSLIGSGLTELVKVSVPQLTTLYVPATENEKAVSLLLEIINSRNPEGTSSLLITKSELNEGGTTSPRKQEVLR</sequence>
<evidence type="ECO:0000313" key="7">
    <source>
        <dbReference type="Proteomes" id="UP001493487"/>
    </source>
</evidence>
<comment type="caution">
    <text evidence="6">The sequence shown here is derived from an EMBL/GenBank/DDBJ whole genome shotgun (WGS) entry which is preliminary data.</text>
</comment>
<dbReference type="InterPro" id="IPR000843">
    <property type="entry name" value="HTH_LacI"/>
</dbReference>
<reference evidence="6 7" key="1">
    <citation type="journal article" date="2023" name="Genome Announc.">
        <title>Pan-Genome Analyses of the Genus Cohnella and Proposal of the Novel Species Cohnella silvisoli sp. nov., Isolated from Forest Soil.</title>
        <authorList>
            <person name="Wang C."/>
            <person name="Mao L."/>
            <person name="Bao G."/>
            <person name="Zhu H."/>
        </authorList>
    </citation>
    <scope>NUCLEOTIDE SEQUENCE [LARGE SCALE GENOMIC DNA]</scope>
    <source>
        <strain evidence="6 7">NL03-T5-1</strain>
    </source>
</reference>
<evidence type="ECO:0000256" key="3">
    <source>
        <dbReference type="ARBA" id="ARBA00023163"/>
    </source>
</evidence>
<dbReference type="SUPFAM" id="SSF47413">
    <property type="entry name" value="lambda repressor-like DNA-binding domains"/>
    <property type="match status" value="1"/>
</dbReference>
<dbReference type="InterPro" id="IPR046335">
    <property type="entry name" value="LacI/GalR-like_sensor"/>
</dbReference>
<dbReference type="PANTHER" id="PTHR30146:SF109">
    <property type="entry name" value="HTH-TYPE TRANSCRIPTIONAL REGULATOR GALS"/>
    <property type="match status" value="1"/>
</dbReference>
<dbReference type="CDD" id="cd01392">
    <property type="entry name" value="HTH_LacI"/>
    <property type="match status" value="1"/>
</dbReference>
<dbReference type="InterPro" id="IPR028082">
    <property type="entry name" value="Peripla_BP_I"/>
</dbReference>
<gene>
    <name evidence="6" type="ORF">QJS35_19600</name>
</gene>
<dbReference type="SUPFAM" id="SSF53822">
    <property type="entry name" value="Periplasmic binding protein-like I"/>
    <property type="match status" value="1"/>
</dbReference>
<keyword evidence="1" id="KW-0805">Transcription regulation</keyword>
<dbReference type="Pfam" id="PF00356">
    <property type="entry name" value="LacI"/>
    <property type="match status" value="1"/>
</dbReference>
<feature type="domain" description="HTH lacI-type" evidence="5">
    <location>
        <begin position="2"/>
        <end position="48"/>
    </location>
</feature>